<dbReference type="PANTHER" id="PTHR43229:SF6">
    <property type="entry name" value="ABC-TYPE MULTIDRUG TRANSPORT SYSTEM, PERMEASE COMPONENT"/>
    <property type="match status" value="1"/>
</dbReference>
<comment type="similarity">
    <text evidence="5">Belongs to the ABC-2 integral membrane protein family.</text>
</comment>
<feature type="transmembrane region" description="Helical" evidence="5">
    <location>
        <begin position="154"/>
        <end position="179"/>
    </location>
</feature>
<evidence type="ECO:0000313" key="8">
    <source>
        <dbReference type="Proteomes" id="UP001165306"/>
    </source>
</evidence>
<dbReference type="EMBL" id="JAMSLR010000006">
    <property type="protein sequence ID" value="MCM8749533.1"/>
    <property type="molecule type" value="Genomic_DNA"/>
</dbReference>
<evidence type="ECO:0000256" key="2">
    <source>
        <dbReference type="ARBA" id="ARBA00022692"/>
    </source>
</evidence>
<feature type="domain" description="ABC transmembrane type-2" evidence="6">
    <location>
        <begin position="37"/>
        <end position="265"/>
    </location>
</feature>
<evidence type="ECO:0000256" key="3">
    <source>
        <dbReference type="ARBA" id="ARBA00022989"/>
    </source>
</evidence>
<evidence type="ECO:0000313" key="7">
    <source>
        <dbReference type="EMBL" id="MCM8749533.1"/>
    </source>
</evidence>
<dbReference type="PROSITE" id="PS51012">
    <property type="entry name" value="ABC_TM2"/>
    <property type="match status" value="1"/>
</dbReference>
<dbReference type="GO" id="GO:0043190">
    <property type="term" value="C:ATP-binding cassette (ABC) transporter complex"/>
    <property type="evidence" value="ECO:0007669"/>
    <property type="project" value="InterPro"/>
</dbReference>
<feature type="transmembrane region" description="Helical" evidence="5">
    <location>
        <begin position="243"/>
        <end position="265"/>
    </location>
</feature>
<sequence length="279" mass="30755">MTVDAMRKVSPRRRLWHEVRAAYAFIERNLFLTRRYWGWEVAFTIYTIASSLSVMYIGKAQQANEDYLVLYLGIGTLVWSYLRLIFSIISEMIAWERWEGTIEYTMMAPVSRLTHLVGVAIFAVLNGLFRSALLLGVIALLFDIDLGGANLAGATLILAVGSLSFIGVGMMAAVLPLLFTERGAEMTFVISSVLLLVSGVYYPVAVLPGWMQPAARVSPATYVLEGMRAAILDGAPMAALWPVLWPTLLIGLLTIPAGVLVFSAVERYAKRTGRLKRSG</sequence>
<dbReference type="GO" id="GO:0140359">
    <property type="term" value="F:ABC-type transporter activity"/>
    <property type="evidence" value="ECO:0007669"/>
    <property type="project" value="InterPro"/>
</dbReference>
<keyword evidence="4 5" id="KW-0472">Membrane</keyword>
<dbReference type="RefSeq" id="WP_284057314.1">
    <property type="nucleotide sequence ID" value="NZ_JAMSLR010000006.1"/>
</dbReference>
<feature type="transmembrane region" description="Helical" evidence="5">
    <location>
        <begin position="36"/>
        <end position="57"/>
    </location>
</feature>
<dbReference type="InterPro" id="IPR047817">
    <property type="entry name" value="ABC2_TM_bact-type"/>
</dbReference>
<comment type="subcellular location">
    <subcellularLocation>
        <location evidence="5">Cell membrane</location>
        <topology evidence="5">Multi-pass membrane protein</topology>
    </subcellularLocation>
    <subcellularLocation>
        <location evidence="1">Membrane</location>
        <topology evidence="1">Multi-pass membrane protein</topology>
    </subcellularLocation>
</comment>
<organism evidence="7 8">
    <name type="scientific">Thermalbibacter longus</name>
    <dbReference type="NCBI Taxonomy" id="2951981"/>
    <lineage>
        <taxon>Bacteria</taxon>
        <taxon>Pseudomonadati</taxon>
        <taxon>Thermomicrobiota</taxon>
        <taxon>Thermomicrobia</taxon>
        <taxon>Thermomicrobiales</taxon>
        <taxon>Thermomicrobiaceae</taxon>
        <taxon>Thermalbibacter</taxon>
    </lineage>
</organism>
<evidence type="ECO:0000256" key="5">
    <source>
        <dbReference type="RuleBase" id="RU361157"/>
    </source>
</evidence>
<evidence type="ECO:0000259" key="6">
    <source>
        <dbReference type="PROSITE" id="PS51012"/>
    </source>
</evidence>
<evidence type="ECO:0000256" key="4">
    <source>
        <dbReference type="ARBA" id="ARBA00023136"/>
    </source>
</evidence>
<keyword evidence="5" id="KW-1003">Cell membrane</keyword>
<dbReference type="Proteomes" id="UP001165306">
    <property type="component" value="Unassembled WGS sequence"/>
</dbReference>
<dbReference type="PANTHER" id="PTHR43229">
    <property type="entry name" value="NODULATION PROTEIN J"/>
    <property type="match status" value="1"/>
</dbReference>
<keyword evidence="8" id="KW-1185">Reference proteome</keyword>
<gene>
    <name evidence="7" type="ORF">NET02_10270</name>
</gene>
<comment type="caution">
    <text evidence="7">The sequence shown here is derived from an EMBL/GenBank/DDBJ whole genome shotgun (WGS) entry which is preliminary data.</text>
</comment>
<dbReference type="AlphaFoldDB" id="A0AA41WG80"/>
<feature type="transmembrane region" description="Helical" evidence="5">
    <location>
        <begin position="186"/>
        <end position="204"/>
    </location>
</feature>
<feature type="transmembrane region" description="Helical" evidence="5">
    <location>
        <begin position="116"/>
        <end position="142"/>
    </location>
</feature>
<feature type="transmembrane region" description="Helical" evidence="5">
    <location>
        <begin position="69"/>
        <end position="95"/>
    </location>
</feature>
<dbReference type="InterPro" id="IPR051784">
    <property type="entry name" value="Nod_factor_ABC_transporter"/>
</dbReference>
<accession>A0AA41WG80</accession>
<dbReference type="PIRSF" id="PIRSF006648">
    <property type="entry name" value="DrrB"/>
    <property type="match status" value="1"/>
</dbReference>
<protein>
    <recommendedName>
        <fullName evidence="5">Transport permease protein</fullName>
    </recommendedName>
</protein>
<reference evidence="7" key="1">
    <citation type="submission" date="2022-06" db="EMBL/GenBank/DDBJ databases">
        <title>CFH 74404 Thermomicrobiaceae sp.</title>
        <authorList>
            <person name="Ming H."/>
            <person name="Li W.-J."/>
            <person name="Zhao Z."/>
        </authorList>
    </citation>
    <scope>NUCLEOTIDE SEQUENCE</scope>
    <source>
        <strain evidence="7">CFH 74404</strain>
    </source>
</reference>
<keyword evidence="2 5" id="KW-0812">Transmembrane</keyword>
<proteinExistence type="inferred from homology"/>
<dbReference type="InterPro" id="IPR000412">
    <property type="entry name" value="ABC_2_transport"/>
</dbReference>
<dbReference type="InterPro" id="IPR013525">
    <property type="entry name" value="ABC2_TM"/>
</dbReference>
<evidence type="ECO:0000256" key="1">
    <source>
        <dbReference type="ARBA" id="ARBA00004141"/>
    </source>
</evidence>
<dbReference type="Pfam" id="PF01061">
    <property type="entry name" value="ABC2_membrane"/>
    <property type="match status" value="1"/>
</dbReference>
<keyword evidence="5" id="KW-0813">Transport</keyword>
<keyword evidence="3 5" id="KW-1133">Transmembrane helix</keyword>
<name>A0AA41WG80_9BACT</name>